<sequence length="413" mass="45228">MDQKTIVILGGGVGGLVAANKLRQLLGSRHRIILVEKESKHAFAPSFLWLMVGQRKPEQIVCEVRNLVRPGVEIIHSEARQIDVANRRVIADTMNVAYDYLIIALGTQLAPEVIPGLSEGAHTFYTLEGANRIKETLPSFKAGTIAIVVSSMPYKCPGAPHEGAMLIADFFKQRGLQNQVRIEMFTPEPQPMPVAGPELGNAVRQMLESKGIAFHPSHKLTSVNPQTRELSFDGKPSFQYDLLIAIPPHRPPAVVQGIGLTNEAGWIQVDRATLSTKHENVYAIGDVTGISIPGRWKPDVPLMLPKAGVFAHTQAEVVADRIASEINGQAPKEEFCGNGYCMLEAGEELAGFAYGDFFAEPSPQIHLHRVGKSWHIGKVLFEKWWLAPFGLKKRILGLTIRLGAKAKGIPISL</sequence>
<reference evidence="2 3" key="1">
    <citation type="journal article" date="2016" name="Nat. Commun.">
        <title>Thousands of microbial genomes shed light on interconnected biogeochemical processes in an aquifer system.</title>
        <authorList>
            <person name="Anantharaman K."/>
            <person name="Brown C.T."/>
            <person name="Hug L.A."/>
            <person name="Sharon I."/>
            <person name="Castelle C.J."/>
            <person name="Probst A.J."/>
            <person name="Thomas B.C."/>
            <person name="Singh A."/>
            <person name="Wilkins M.J."/>
            <person name="Karaoz U."/>
            <person name="Brodie E.L."/>
            <person name="Williams K.H."/>
            <person name="Hubbard S.S."/>
            <person name="Banfield J.F."/>
        </authorList>
    </citation>
    <scope>NUCLEOTIDE SEQUENCE [LARGE SCALE GENOMIC DNA]</scope>
</reference>
<name>A0A1G1Z6L6_9BACT</name>
<dbReference type="PANTHER" id="PTHR43755">
    <property type="match status" value="1"/>
</dbReference>
<dbReference type="EMBL" id="MHIY01000004">
    <property type="protein sequence ID" value="OGY60258.1"/>
    <property type="molecule type" value="Genomic_DNA"/>
</dbReference>
<dbReference type="PANTHER" id="PTHR43755:SF1">
    <property type="entry name" value="FAD-DEPENDENT PYRIDINE NUCLEOTIDE-DISULPHIDE OXIDOREDUCTASE"/>
    <property type="match status" value="1"/>
</dbReference>
<proteinExistence type="predicted"/>
<dbReference type="SUPFAM" id="SSF51905">
    <property type="entry name" value="FAD/NAD(P)-binding domain"/>
    <property type="match status" value="2"/>
</dbReference>
<evidence type="ECO:0000313" key="3">
    <source>
        <dbReference type="Proteomes" id="UP000178744"/>
    </source>
</evidence>
<comment type="caution">
    <text evidence="2">The sequence shown here is derived from an EMBL/GenBank/DDBJ whole genome shotgun (WGS) entry which is preliminary data.</text>
</comment>
<evidence type="ECO:0000313" key="2">
    <source>
        <dbReference type="EMBL" id="OGY60258.1"/>
    </source>
</evidence>
<organism evidence="2 3">
    <name type="scientific">Candidatus Colwellbacteria bacterium RIFCSPLOWO2_01_FULL_48_10</name>
    <dbReference type="NCBI Taxonomy" id="1797690"/>
    <lineage>
        <taxon>Bacteria</taxon>
        <taxon>Candidatus Colwelliibacteriota</taxon>
    </lineage>
</organism>
<dbReference type="InterPro" id="IPR036188">
    <property type="entry name" value="FAD/NAD-bd_sf"/>
</dbReference>
<dbReference type="PRINTS" id="PR00368">
    <property type="entry name" value="FADPNR"/>
</dbReference>
<dbReference type="STRING" id="1797690.A3B23_02645"/>
<protein>
    <recommendedName>
        <fullName evidence="1">FAD/NAD(P)-binding domain-containing protein</fullName>
    </recommendedName>
</protein>
<evidence type="ECO:0000259" key="1">
    <source>
        <dbReference type="Pfam" id="PF07992"/>
    </source>
</evidence>
<dbReference type="Gene3D" id="3.50.50.100">
    <property type="match status" value="1"/>
</dbReference>
<accession>A0A1G1Z6L6</accession>
<feature type="domain" description="FAD/NAD(P)-binding" evidence="1">
    <location>
        <begin position="5"/>
        <end position="290"/>
    </location>
</feature>
<dbReference type="Proteomes" id="UP000178744">
    <property type="component" value="Unassembled WGS sequence"/>
</dbReference>
<dbReference type="AlphaFoldDB" id="A0A1G1Z6L6"/>
<gene>
    <name evidence="2" type="ORF">A3B23_02645</name>
</gene>
<dbReference type="InterPro" id="IPR052541">
    <property type="entry name" value="SQRD"/>
</dbReference>
<dbReference type="Pfam" id="PF07992">
    <property type="entry name" value="Pyr_redox_2"/>
    <property type="match status" value="1"/>
</dbReference>
<dbReference type="PRINTS" id="PR00411">
    <property type="entry name" value="PNDRDTASEI"/>
</dbReference>
<dbReference type="GO" id="GO:0016491">
    <property type="term" value="F:oxidoreductase activity"/>
    <property type="evidence" value="ECO:0007669"/>
    <property type="project" value="InterPro"/>
</dbReference>
<dbReference type="InterPro" id="IPR023753">
    <property type="entry name" value="FAD/NAD-binding_dom"/>
</dbReference>